<sequence>MQMNIYDSKLKKNPVAYINYLQSQNRVKKQVEQQDKEKMLNKEKEDAFNIYLQGANEERIDEQRKRENGKKLREKSKKGYSRKKWGDEPRSKHNQSRREIIHTVVYSEHKDHLRSSSLKDSEEKKIQDDIKDSNQNLEKNEIIDLIQEFDPDELWRVLSFINLVIKKNLISIS</sequence>
<dbReference type="AlphaFoldDB" id="A0A1R2CMJ7"/>
<accession>A0A1R2CMJ7</accession>
<feature type="compositionally biased region" description="Basic and acidic residues" evidence="1">
    <location>
        <begin position="84"/>
        <end position="99"/>
    </location>
</feature>
<dbReference type="Proteomes" id="UP000187209">
    <property type="component" value="Unassembled WGS sequence"/>
</dbReference>
<proteinExistence type="predicted"/>
<evidence type="ECO:0000256" key="1">
    <source>
        <dbReference type="SAM" id="MobiDB-lite"/>
    </source>
</evidence>
<evidence type="ECO:0000313" key="2">
    <source>
        <dbReference type="EMBL" id="OMJ90195.1"/>
    </source>
</evidence>
<keyword evidence="3" id="KW-1185">Reference proteome</keyword>
<feature type="region of interest" description="Disordered" evidence="1">
    <location>
        <begin position="40"/>
        <end position="99"/>
    </location>
</feature>
<dbReference type="EMBL" id="MPUH01000108">
    <property type="protein sequence ID" value="OMJ90195.1"/>
    <property type="molecule type" value="Genomic_DNA"/>
</dbReference>
<gene>
    <name evidence="2" type="ORF">SteCoe_7489</name>
</gene>
<evidence type="ECO:0000313" key="3">
    <source>
        <dbReference type="Proteomes" id="UP000187209"/>
    </source>
</evidence>
<name>A0A1R2CMJ7_9CILI</name>
<comment type="caution">
    <text evidence="2">The sequence shown here is derived from an EMBL/GenBank/DDBJ whole genome shotgun (WGS) entry which is preliminary data.</text>
</comment>
<organism evidence="2 3">
    <name type="scientific">Stentor coeruleus</name>
    <dbReference type="NCBI Taxonomy" id="5963"/>
    <lineage>
        <taxon>Eukaryota</taxon>
        <taxon>Sar</taxon>
        <taxon>Alveolata</taxon>
        <taxon>Ciliophora</taxon>
        <taxon>Postciliodesmatophora</taxon>
        <taxon>Heterotrichea</taxon>
        <taxon>Heterotrichida</taxon>
        <taxon>Stentoridae</taxon>
        <taxon>Stentor</taxon>
    </lineage>
</organism>
<feature type="compositionally biased region" description="Basic residues" evidence="1">
    <location>
        <begin position="72"/>
        <end position="83"/>
    </location>
</feature>
<feature type="compositionally biased region" description="Basic and acidic residues" evidence="1">
    <location>
        <begin position="56"/>
        <end position="71"/>
    </location>
</feature>
<protein>
    <submittedName>
        <fullName evidence="2">Uncharacterized protein</fullName>
    </submittedName>
</protein>
<reference evidence="2 3" key="1">
    <citation type="submission" date="2016-11" db="EMBL/GenBank/DDBJ databases">
        <title>The macronuclear genome of Stentor coeruleus: a giant cell with tiny introns.</title>
        <authorList>
            <person name="Slabodnick M."/>
            <person name="Ruby J.G."/>
            <person name="Reiff S.B."/>
            <person name="Swart E.C."/>
            <person name="Gosai S."/>
            <person name="Prabakaran S."/>
            <person name="Witkowska E."/>
            <person name="Larue G.E."/>
            <person name="Fisher S."/>
            <person name="Freeman R.M."/>
            <person name="Gunawardena J."/>
            <person name="Chu W."/>
            <person name="Stover N.A."/>
            <person name="Gregory B.D."/>
            <person name="Nowacki M."/>
            <person name="Derisi J."/>
            <person name="Roy S.W."/>
            <person name="Marshall W.F."/>
            <person name="Sood P."/>
        </authorList>
    </citation>
    <scope>NUCLEOTIDE SEQUENCE [LARGE SCALE GENOMIC DNA]</scope>
    <source>
        <strain evidence="2">WM001</strain>
    </source>
</reference>